<keyword evidence="4 9" id="KW-0808">Transferase</keyword>
<dbReference type="Pfam" id="PF13720">
    <property type="entry name" value="Acetyltransf_11"/>
    <property type="match status" value="1"/>
</dbReference>
<dbReference type="Pfam" id="PF00132">
    <property type="entry name" value="Hexapep"/>
    <property type="match status" value="1"/>
</dbReference>
<keyword evidence="2" id="KW-0444">Lipid biosynthesis</keyword>
<dbReference type="CDD" id="cd03351">
    <property type="entry name" value="LbH_UDP-GlcNAc_AT"/>
    <property type="match status" value="1"/>
</dbReference>
<gene>
    <name evidence="9" type="ORF">DLJ53_18810</name>
</gene>
<reference evidence="9 10" key="1">
    <citation type="submission" date="2018-05" db="EMBL/GenBank/DDBJ databases">
        <title>Acuticoccus sediminis sp. nov., isolated from deep-sea sediment of Indian Ocean.</title>
        <authorList>
            <person name="Liu X."/>
            <person name="Lai Q."/>
            <person name="Du Y."/>
            <person name="Sun F."/>
            <person name="Zhang X."/>
            <person name="Wang S."/>
            <person name="Shao Z."/>
        </authorList>
    </citation>
    <scope>NUCLEOTIDE SEQUENCE [LARGE SCALE GENOMIC DNA]</scope>
    <source>
        <strain evidence="9 10">PTG4-2</strain>
    </source>
</reference>
<dbReference type="OrthoDB" id="9807278at2"/>
<dbReference type="PROSITE" id="PS00101">
    <property type="entry name" value="HEXAPEP_TRANSFERASES"/>
    <property type="match status" value="1"/>
</dbReference>
<keyword evidence="7 9" id="KW-0012">Acyltransferase</keyword>
<dbReference type="NCBIfam" id="TIGR01852">
    <property type="entry name" value="lipid_A_lpxA"/>
    <property type="match status" value="1"/>
</dbReference>
<evidence type="ECO:0000256" key="2">
    <source>
        <dbReference type="ARBA" id="ARBA00022516"/>
    </source>
</evidence>
<evidence type="ECO:0000256" key="3">
    <source>
        <dbReference type="ARBA" id="ARBA00022556"/>
    </source>
</evidence>
<dbReference type="GO" id="GO:0009245">
    <property type="term" value="P:lipid A biosynthetic process"/>
    <property type="evidence" value="ECO:0007669"/>
    <property type="project" value="UniProtKB-KW"/>
</dbReference>
<proteinExistence type="predicted"/>
<dbReference type="PANTHER" id="PTHR43480:SF1">
    <property type="entry name" value="ACYL-[ACYL-CARRIER-PROTEIN]--UDP-N-ACETYLGLUCOSAMINE O-ACYLTRANSFERASE, MITOCHONDRIAL-RELATED"/>
    <property type="match status" value="1"/>
</dbReference>
<organism evidence="9 10">
    <name type="scientific">Acuticoccus sediminis</name>
    <dbReference type="NCBI Taxonomy" id="2184697"/>
    <lineage>
        <taxon>Bacteria</taxon>
        <taxon>Pseudomonadati</taxon>
        <taxon>Pseudomonadota</taxon>
        <taxon>Alphaproteobacteria</taxon>
        <taxon>Hyphomicrobiales</taxon>
        <taxon>Amorphaceae</taxon>
        <taxon>Acuticoccus</taxon>
    </lineage>
</organism>
<accession>A0A8B2NRS2</accession>
<dbReference type="Gene3D" id="2.160.10.10">
    <property type="entry name" value="Hexapeptide repeat proteins"/>
    <property type="match status" value="1"/>
</dbReference>
<dbReference type="InterPro" id="IPR037157">
    <property type="entry name" value="Acetyltransf_C_sf"/>
</dbReference>
<dbReference type="InterPro" id="IPR018357">
    <property type="entry name" value="Hexapep_transf_CS"/>
</dbReference>
<dbReference type="GO" id="GO:0008780">
    <property type="term" value="F:acyl-[acyl-carrier-protein]-UDP-N-acetylglucosamine O-acyltransferase activity"/>
    <property type="evidence" value="ECO:0007669"/>
    <property type="project" value="InterPro"/>
</dbReference>
<comment type="caution">
    <text evidence="9">The sequence shown here is derived from an EMBL/GenBank/DDBJ whole genome shotgun (WGS) entry which is preliminary data.</text>
</comment>
<sequence>MTASRHPTAVIEDGASIPDSASIGPHAVIGPHVTLGEGVMVGAGVVITGHTTIGAGSKIYSGAVLGGPPQDFGYKDEPTLLDIGENCTVREHVTMHAGTAKGRGRTVVGRDGYFMVGCHVAHDCILGDGVTLSNNVLLAGHVQLGDYVLIGGGTAVLQRARIGSYTFVSGMSGIMRDCVPYAFSTGRVAWVESVNRVGLRRRGFDRDAIRTVTTAYDVLFHTPGMVFAERKEKLRAEMGGDPVVDPILAFIDAAPQRPYMQSRQESREDVAAEFLDNRR</sequence>
<keyword evidence="1" id="KW-0963">Cytoplasm</keyword>
<evidence type="ECO:0000256" key="6">
    <source>
        <dbReference type="ARBA" id="ARBA00023098"/>
    </source>
</evidence>
<evidence type="ECO:0000259" key="8">
    <source>
        <dbReference type="Pfam" id="PF13720"/>
    </source>
</evidence>
<keyword evidence="3" id="KW-0441">Lipid A biosynthesis</keyword>
<keyword evidence="10" id="KW-1185">Reference proteome</keyword>
<dbReference type="InterPro" id="IPR001451">
    <property type="entry name" value="Hexapep"/>
</dbReference>
<dbReference type="InterPro" id="IPR011004">
    <property type="entry name" value="Trimer_LpxA-like_sf"/>
</dbReference>
<dbReference type="PIRSF" id="PIRSF000456">
    <property type="entry name" value="UDP-GlcNAc_acltr"/>
    <property type="match status" value="1"/>
</dbReference>
<dbReference type="RefSeq" id="WP_111348099.1">
    <property type="nucleotide sequence ID" value="NZ_JAIWKD010000007.1"/>
</dbReference>
<dbReference type="EMBL" id="QHHQ01000004">
    <property type="protein sequence ID" value="RAH99811.1"/>
    <property type="molecule type" value="Genomic_DNA"/>
</dbReference>
<evidence type="ECO:0000256" key="4">
    <source>
        <dbReference type="ARBA" id="ARBA00022679"/>
    </source>
</evidence>
<dbReference type="InterPro" id="IPR010137">
    <property type="entry name" value="Lipid_A_LpxA"/>
</dbReference>
<evidence type="ECO:0000313" key="9">
    <source>
        <dbReference type="EMBL" id="RAH99811.1"/>
    </source>
</evidence>
<evidence type="ECO:0000313" key="10">
    <source>
        <dbReference type="Proteomes" id="UP000249590"/>
    </source>
</evidence>
<dbReference type="AlphaFoldDB" id="A0A8B2NRS2"/>
<dbReference type="PANTHER" id="PTHR43480">
    <property type="entry name" value="ACYL-[ACYL-CARRIER-PROTEIN]--UDP-N-ACETYLGLUCOSAMINE O-ACYLTRANSFERASE"/>
    <property type="match status" value="1"/>
</dbReference>
<evidence type="ECO:0000256" key="1">
    <source>
        <dbReference type="ARBA" id="ARBA00022490"/>
    </source>
</evidence>
<keyword evidence="5" id="KW-0677">Repeat</keyword>
<dbReference type="Gene3D" id="1.20.1180.10">
    <property type="entry name" value="Udp N-acetylglucosamine O-acyltransferase, C-terminal domain"/>
    <property type="match status" value="1"/>
</dbReference>
<feature type="domain" description="UDP N-acetylglucosamine O-acyltransferase C-terminal" evidence="8">
    <location>
        <begin position="177"/>
        <end position="253"/>
    </location>
</feature>
<keyword evidence="6" id="KW-0443">Lipid metabolism</keyword>
<dbReference type="Proteomes" id="UP000249590">
    <property type="component" value="Unassembled WGS sequence"/>
</dbReference>
<dbReference type="GO" id="GO:0016020">
    <property type="term" value="C:membrane"/>
    <property type="evidence" value="ECO:0007669"/>
    <property type="project" value="GOC"/>
</dbReference>
<dbReference type="SUPFAM" id="SSF51161">
    <property type="entry name" value="Trimeric LpxA-like enzymes"/>
    <property type="match status" value="1"/>
</dbReference>
<name>A0A8B2NRS2_9HYPH</name>
<dbReference type="NCBIfam" id="NF003657">
    <property type="entry name" value="PRK05289.1"/>
    <property type="match status" value="1"/>
</dbReference>
<protein>
    <submittedName>
        <fullName evidence="9">Acyl-[acyl-carrier-protein]--UDP-N-acetylglucosamine O-acyltransferase</fullName>
    </submittedName>
</protein>
<dbReference type="InterPro" id="IPR029098">
    <property type="entry name" value="Acetyltransf_C"/>
</dbReference>
<evidence type="ECO:0000256" key="7">
    <source>
        <dbReference type="ARBA" id="ARBA00023315"/>
    </source>
</evidence>
<evidence type="ECO:0000256" key="5">
    <source>
        <dbReference type="ARBA" id="ARBA00022737"/>
    </source>
</evidence>